<sequence>MTSSDPGNRCRRLRDEFWRAVGEPGRPRGPLGDVDEPSLWPDGASSYRRVVTTHAGVVTTDGLSNPMATDEPGDAPGLGIELYVESVELTGDDTGAGQWLVAVLEECAGAVAGAADTVAHALAEHDLLSLEVTGQGAPAAWVSDGRLGVLLGVRLPGRSTGYAVDGARVHALSVTPLRPEELAVVTTEGASGRRRIAEALAATGWYSYADTERPAVL</sequence>
<evidence type="ECO:0000313" key="1">
    <source>
        <dbReference type="EMBL" id="WXB76383.1"/>
    </source>
</evidence>
<protein>
    <recommendedName>
        <fullName evidence="3">Suppressor of fused-like domain-containing protein</fullName>
    </recommendedName>
</protein>
<reference evidence="1 2" key="1">
    <citation type="submission" date="2024-02" db="EMBL/GenBank/DDBJ databases">
        <title>Janibacter sp. nov., isolated from gut of marine sandworm.</title>
        <authorList>
            <person name="Kim B."/>
            <person name="Jun M.O."/>
            <person name="Shin N.-R."/>
        </authorList>
    </citation>
    <scope>NUCLEOTIDE SEQUENCE [LARGE SCALE GENOMIC DNA]</scope>
    <source>
        <strain evidence="1 2">A1S7</strain>
    </source>
</reference>
<organism evidence="1 2">
    <name type="scientific">Janibacter alittae</name>
    <dbReference type="NCBI Taxonomy" id="3115209"/>
    <lineage>
        <taxon>Bacteria</taxon>
        <taxon>Bacillati</taxon>
        <taxon>Actinomycetota</taxon>
        <taxon>Actinomycetes</taxon>
        <taxon>Micrococcales</taxon>
        <taxon>Intrasporangiaceae</taxon>
        <taxon>Janibacter</taxon>
    </lineage>
</organism>
<dbReference type="RefSeq" id="WP_338749305.1">
    <property type="nucleotide sequence ID" value="NZ_CP144913.1"/>
</dbReference>
<keyword evidence="2" id="KW-1185">Reference proteome</keyword>
<dbReference type="EMBL" id="CP144913">
    <property type="protein sequence ID" value="WXB76383.1"/>
    <property type="molecule type" value="Genomic_DNA"/>
</dbReference>
<evidence type="ECO:0008006" key="3">
    <source>
        <dbReference type="Google" id="ProtNLM"/>
    </source>
</evidence>
<evidence type="ECO:0000313" key="2">
    <source>
        <dbReference type="Proteomes" id="UP001382727"/>
    </source>
</evidence>
<proteinExistence type="predicted"/>
<dbReference type="Proteomes" id="UP001382727">
    <property type="component" value="Chromosome"/>
</dbReference>
<gene>
    <name evidence="1" type="ORF">V1351_15785</name>
</gene>
<accession>A0ABZ2MHC8</accession>
<name>A0ABZ2MHC8_9MICO</name>